<dbReference type="Gene3D" id="3.40.50.150">
    <property type="entry name" value="Vaccinia Virus protein VP39"/>
    <property type="match status" value="1"/>
</dbReference>
<reference evidence="1" key="1">
    <citation type="submission" date="2021-02" db="EMBL/GenBank/DDBJ databases">
        <title>Sulfurospirillum tamanensis sp. nov.</title>
        <authorList>
            <person name="Frolova A."/>
            <person name="Merkel A."/>
            <person name="Slobodkin A."/>
        </authorList>
    </citation>
    <scope>NUCLEOTIDE SEQUENCE</scope>
    <source>
        <strain evidence="1">T05b</strain>
    </source>
</reference>
<dbReference type="Proteomes" id="UP000703590">
    <property type="component" value="Unassembled WGS sequence"/>
</dbReference>
<proteinExistence type="predicted"/>
<accession>A0ABS2WS71</accession>
<evidence type="ECO:0008006" key="3">
    <source>
        <dbReference type="Google" id="ProtNLM"/>
    </source>
</evidence>
<organism evidence="1 2">
    <name type="scientific">Sulfurospirillum tamanense</name>
    <dbReference type="NCBI Taxonomy" id="2813362"/>
    <lineage>
        <taxon>Bacteria</taxon>
        <taxon>Pseudomonadati</taxon>
        <taxon>Campylobacterota</taxon>
        <taxon>Epsilonproteobacteria</taxon>
        <taxon>Campylobacterales</taxon>
        <taxon>Sulfurospirillaceae</taxon>
        <taxon>Sulfurospirillum</taxon>
    </lineage>
</organism>
<dbReference type="RefSeq" id="WP_205459013.1">
    <property type="nucleotide sequence ID" value="NZ_JAFHKK010000012.1"/>
</dbReference>
<sequence>MTKKIYQSEVDFSKNPLENYSYFTSMADELEARGANVVVENIDIDDFKCWLSMFSNIDNQYRGCGDVYIEKCLEHYLSYKLLDFLPTDVFMDVAASGSQYANELYYAKKVKQTYLLDLAYAEGINGIKIGANAGDMRLPKNFVDKMSMHCAYECFEGNADIGFLKEASTVLNKNGKFVITPLYLDKTYYNCTSEKCDQSEIQFDSKALKVWRDDEYSVPFSRHYSPESLCQRVIHNMPSNIQYKLYFFENLPELMREFVGQRIYCYFLLYGEKND</sequence>
<protein>
    <recommendedName>
        <fullName evidence="3">Methyltransferase type 11 domain-containing protein</fullName>
    </recommendedName>
</protein>
<gene>
    <name evidence="1" type="ORF">JWV37_06700</name>
</gene>
<name>A0ABS2WS71_9BACT</name>
<reference evidence="1" key="2">
    <citation type="submission" date="2021-02" db="EMBL/GenBank/DDBJ databases">
        <authorList>
            <person name="Merkel A.Y."/>
        </authorList>
    </citation>
    <scope>NUCLEOTIDE SEQUENCE</scope>
    <source>
        <strain evidence="1">T05b</strain>
    </source>
</reference>
<dbReference type="EMBL" id="JAFHKK010000012">
    <property type="protein sequence ID" value="MBN2964462.1"/>
    <property type="molecule type" value="Genomic_DNA"/>
</dbReference>
<evidence type="ECO:0000313" key="1">
    <source>
        <dbReference type="EMBL" id="MBN2964462.1"/>
    </source>
</evidence>
<dbReference type="InterPro" id="IPR029063">
    <property type="entry name" value="SAM-dependent_MTases_sf"/>
</dbReference>
<dbReference type="SUPFAM" id="SSF53335">
    <property type="entry name" value="S-adenosyl-L-methionine-dependent methyltransferases"/>
    <property type="match status" value="1"/>
</dbReference>
<evidence type="ECO:0000313" key="2">
    <source>
        <dbReference type="Proteomes" id="UP000703590"/>
    </source>
</evidence>
<keyword evidence="2" id="KW-1185">Reference proteome</keyword>
<comment type="caution">
    <text evidence="1">The sequence shown here is derived from an EMBL/GenBank/DDBJ whole genome shotgun (WGS) entry which is preliminary data.</text>
</comment>